<evidence type="ECO:0000256" key="1">
    <source>
        <dbReference type="SAM" id="Phobius"/>
    </source>
</evidence>
<proteinExistence type="predicted"/>
<feature type="transmembrane region" description="Helical" evidence="1">
    <location>
        <begin position="41"/>
        <end position="62"/>
    </location>
</feature>
<dbReference type="InterPro" id="IPR043871">
    <property type="entry name" value="DUF5831"/>
</dbReference>
<name>A0A7S6P1M3_9PHYC</name>
<feature type="transmembrane region" description="Helical" evidence="1">
    <location>
        <begin position="12"/>
        <end position="29"/>
    </location>
</feature>
<evidence type="ECO:0000313" key="2">
    <source>
        <dbReference type="EMBL" id="QOR60136.1"/>
    </source>
</evidence>
<sequence>MEFEDYLRDPAWAGIIAGMITAGYIHFKAKLNNEGKLPVSAYAKPATLTAILVFFIVTNGLGKKETISTEPF</sequence>
<reference evidence="2" key="1">
    <citation type="submission" date="2019-02" db="EMBL/GenBank/DDBJ databases">
        <authorList>
            <person name="Bachy C."/>
            <person name="Yung C.-M."/>
            <person name="Roux S."/>
            <person name="Sullivan M.B."/>
            <person name="Worden A.Z."/>
        </authorList>
    </citation>
    <scope>NUCLEOTIDE SEQUENCE</scope>
    <source>
        <strain evidence="2">BII-V1</strain>
    </source>
</reference>
<dbReference type="EMBL" id="MK522034">
    <property type="protein sequence ID" value="QOR60136.1"/>
    <property type="molecule type" value="Genomic_DNA"/>
</dbReference>
<protein>
    <submittedName>
        <fullName evidence="2">Uncharacterized protein</fullName>
    </submittedName>
</protein>
<organism evidence="2">
    <name type="scientific">Bathycoccus sp. RCC716 virus 1</name>
    <dbReference type="NCBI Taxonomy" id="2530038"/>
    <lineage>
        <taxon>Viruses</taxon>
        <taxon>Varidnaviria</taxon>
        <taxon>Bamfordvirae</taxon>
        <taxon>Nucleocytoviricota</taxon>
        <taxon>Megaviricetes</taxon>
        <taxon>Algavirales</taxon>
        <taxon>Phycodnaviridae</taxon>
        <taxon>Prasinovirus</taxon>
    </lineage>
</organism>
<dbReference type="Pfam" id="PF19149">
    <property type="entry name" value="DUF5831"/>
    <property type="match status" value="1"/>
</dbReference>
<keyword evidence="1" id="KW-1133">Transmembrane helix</keyword>
<keyword evidence="1" id="KW-0472">Membrane</keyword>
<accession>A0A7S6P1M3</accession>
<keyword evidence="1" id="KW-0812">Transmembrane</keyword>